<feature type="domain" description="HTH cro/C1-type" evidence="1">
    <location>
        <begin position="50"/>
        <end position="103"/>
    </location>
</feature>
<gene>
    <name evidence="2" type="ORF">Ga0074812_13392</name>
</gene>
<dbReference type="PROSITE" id="PS50943">
    <property type="entry name" value="HTH_CROC1"/>
    <property type="match status" value="1"/>
</dbReference>
<dbReference type="Pfam" id="PF01381">
    <property type="entry name" value="HTH_3"/>
    <property type="match status" value="1"/>
</dbReference>
<organism evidence="2 3">
    <name type="scientific">Parafrankia irregularis</name>
    <dbReference type="NCBI Taxonomy" id="795642"/>
    <lineage>
        <taxon>Bacteria</taxon>
        <taxon>Bacillati</taxon>
        <taxon>Actinomycetota</taxon>
        <taxon>Actinomycetes</taxon>
        <taxon>Frankiales</taxon>
        <taxon>Frankiaceae</taxon>
        <taxon>Parafrankia</taxon>
    </lineage>
</organism>
<dbReference type="SUPFAM" id="SSF47413">
    <property type="entry name" value="lambda repressor-like DNA-binding domains"/>
    <property type="match status" value="1"/>
</dbReference>
<dbReference type="SMART" id="SM00530">
    <property type="entry name" value="HTH_XRE"/>
    <property type="match status" value="1"/>
</dbReference>
<dbReference type="InterPro" id="IPR010982">
    <property type="entry name" value="Lambda_DNA-bd_dom_sf"/>
</dbReference>
<dbReference type="Proteomes" id="UP000198802">
    <property type="component" value="Unassembled WGS sequence"/>
</dbReference>
<protein>
    <submittedName>
        <fullName evidence="2">Helix-turn-helix domain-containing protein</fullName>
    </submittedName>
</protein>
<dbReference type="RefSeq" id="WP_091284411.1">
    <property type="nucleotide sequence ID" value="NZ_FAOZ01000033.1"/>
</dbReference>
<dbReference type="EMBL" id="FAOZ01000033">
    <property type="protein sequence ID" value="CUU59968.1"/>
    <property type="molecule type" value="Genomic_DNA"/>
</dbReference>
<accession>A0A0S4QWB5</accession>
<evidence type="ECO:0000313" key="2">
    <source>
        <dbReference type="EMBL" id="CUU59968.1"/>
    </source>
</evidence>
<dbReference type="CDD" id="cd00093">
    <property type="entry name" value="HTH_XRE"/>
    <property type="match status" value="1"/>
</dbReference>
<evidence type="ECO:0000259" key="1">
    <source>
        <dbReference type="PROSITE" id="PS50943"/>
    </source>
</evidence>
<evidence type="ECO:0000313" key="3">
    <source>
        <dbReference type="Proteomes" id="UP000198802"/>
    </source>
</evidence>
<dbReference type="InterPro" id="IPR001387">
    <property type="entry name" value="Cro/C1-type_HTH"/>
</dbReference>
<keyword evidence="3" id="KW-1185">Reference proteome</keyword>
<dbReference type="GO" id="GO:0003677">
    <property type="term" value="F:DNA binding"/>
    <property type="evidence" value="ECO:0007669"/>
    <property type="project" value="InterPro"/>
</dbReference>
<dbReference type="AlphaFoldDB" id="A0A0S4QWB5"/>
<proteinExistence type="predicted"/>
<reference evidence="3" key="1">
    <citation type="submission" date="2015-11" db="EMBL/GenBank/DDBJ databases">
        <authorList>
            <person name="Varghese N."/>
        </authorList>
    </citation>
    <scope>NUCLEOTIDE SEQUENCE [LARGE SCALE GENOMIC DNA]</scope>
    <source>
        <strain evidence="3">DSM 45899</strain>
    </source>
</reference>
<dbReference type="Gene3D" id="1.10.260.40">
    <property type="entry name" value="lambda repressor-like DNA-binding domains"/>
    <property type="match status" value="1"/>
</dbReference>
<sequence>MTGDAPRLPSKFVRGNDHLDRLLADPQLAADVAEAHVAAEEMDRVYAMNLAMIRKAAQMTQAEVAKKLGVGQAAVSRLESREDMLLSTLYDYLTATGADTASIVVTVHGRRIELDLGIIHGARTA</sequence>
<name>A0A0S4QWB5_9ACTN</name>